<feature type="transmembrane region" description="Helical" evidence="6">
    <location>
        <begin position="170"/>
        <end position="189"/>
    </location>
</feature>
<feature type="transmembrane region" description="Helical" evidence="6">
    <location>
        <begin position="284"/>
        <end position="301"/>
    </location>
</feature>
<keyword evidence="9" id="KW-1185">Reference proteome</keyword>
<dbReference type="Proteomes" id="UP001500738">
    <property type="component" value="Unassembled WGS sequence"/>
</dbReference>
<dbReference type="SUPFAM" id="SSF103481">
    <property type="entry name" value="Multidrug resistance efflux transporter EmrE"/>
    <property type="match status" value="2"/>
</dbReference>
<name>A0ABN1MBU1_9SPHN</name>
<feature type="transmembrane region" description="Helical" evidence="6">
    <location>
        <begin position="229"/>
        <end position="250"/>
    </location>
</feature>
<evidence type="ECO:0000313" key="8">
    <source>
        <dbReference type="EMBL" id="GAA0866836.1"/>
    </source>
</evidence>
<dbReference type="Pfam" id="PF00892">
    <property type="entry name" value="EamA"/>
    <property type="match status" value="2"/>
</dbReference>
<evidence type="ECO:0000256" key="1">
    <source>
        <dbReference type="ARBA" id="ARBA00004141"/>
    </source>
</evidence>
<evidence type="ECO:0000256" key="6">
    <source>
        <dbReference type="SAM" id="Phobius"/>
    </source>
</evidence>
<reference evidence="8 9" key="1">
    <citation type="journal article" date="2019" name="Int. J. Syst. Evol. Microbiol.">
        <title>The Global Catalogue of Microorganisms (GCM) 10K type strain sequencing project: providing services to taxonomists for standard genome sequencing and annotation.</title>
        <authorList>
            <consortium name="The Broad Institute Genomics Platform"/>
            <consortium name="The Broad Institute Genome Sequencing Center for Infectious Disease"/>
            <person name="Wu L."/>
            <person name="Ma J."/>
        </authorList>
    </citation>
    <scope>NUCLEOTIDE SEQUENCE [LARGE SCALE GENOMIC DNA]</scope>
    <source>
        <strain evidence="8 9">JCM 15910</strain>
    </source>
</reference>
<comment type="similarity">
    <text evidence="2">Belongs to the drug/metabolite transporter (DMT) superfamily. 10 TMS drug/metabolite exporter (DME) (TC 2.A.7.3) family.</text>
</comment>
<feature type="transmembrane region" description="Helical" evidence="6">
    <location>
        <begin position="201"/>
        <end position="223"/>
    </location>
</feature>
<feature type="transmembrane region" description="Helical" evidence="6">
    <location>
        <begin position="257"/>
        <end position="278"/>
    </location>
</feature>
<feature type="transmembrane region" description="Helical" evidence="6">
    <location>
        <begin position="113"/>
        <end position="131"/>
    </location>
</feature>
<feature type="transmembrane region" description="Helical" evidence="6">
    <location>
        <begin position="54"/>
        <end position="78"/>
    </location>
</feature>
<feature type="domain" description="EamA" evidence="7">
    <location>
        <begin position="21"/>
        <end position="154"/>
    </location>
</feature>
<dbReference type="InterPro" id="IPR000620">
    <property type="entry name" value="EamA_dom"/>
</dbReference>
<organism evidence="8 9">
    <name type="scientific">Sphingopyxis soli</name>
    <dbReference type="NCBI Taxonomy" id="592051"/>
    <lineage>
        <taxon>Bacteria</taxon>
        <taxon>Pseudomonadati</taxon>
        <taxon>Pseudomonadota</taxon>
        <taxon>Alphaproteobacteria</taxon>
        <taxon>Sphingomonadales</taxon>
        <taxon>Sphingomonadaceae</taxon>
        <taxon>Sphingopyxis</taxon>
    </lineage>
</organism>
<dbReference type="PANTHER" id="PTHR22911">
    <property type="entry name" value="ACYL-MALONYL CONDENSING ENZYME-RELATED"/>
    <property type="match status" value="1"/>
</dbReference>
<evidence type="ECO:0000313" key="9">
    <source>
        <dbReference type="Proteomes" id="UP001500738"/>
    </source>
</evidence>
<evidence type="ECO:0000256" key="2">
    <source>
        <dbReference type="ARBA" id="ARBA00009853"/>
    </source>
</evidence>
<comment type="caution">
    <text evidence="8">The sequence shown here is derived from an EMBL/GenBank/DDBJ whole genome shotgun (WGS) entry which is preliminary data.</text>
</comment>
<feature type="domain" description="EamA" evidence="7">
    <location>
        <begin position="170"/>
        <end position="299"/>
    </location>
</feature>
<keyword evidence="3 6" id="KW-0812">Transmembrane</keyword>
<gene>
    <name evidence="8" type="ORF">GCM10009115_32100</name>
</gene>
<comment type="subcellular location">
    <subcellularLocation>
        <location evidence="1">Membrane</location>
        <topology evidence="1">Multi-pass membrane protein</topology>
    </subcellularLocation>
</comment>
<dbReference type="PANTHER" id="PTHR22911:SF6">
    <property type="entry name" value="SOLUTE CARRIER FAMILY 35 MEMBER G1"/>
    <property type="match status" value="1"/>
</dbReference>
<keyword evidence="4 6" id="KW-1133">Transmembrane helix</keyword>
<protein>
    <submittedName>
        <fullName evidence="8">DMT family transporter</fullName>
    </submittedName>
</protein>
<feature type="transmembrane region" description="Helical" evidence="6">
    <location>
        <begin position="143"/>
        <end position="164"/>
    </location>
</feature>
<evidence type="ECO:0000256" key="4">
    <source>
        <dbReference type="ARBA" id="ARBA00022989"/>
    </source>
</evidence>
<sequence length="316" mass="33650">MRGNGMTAAPSSGPPQHYLGGIALRLLAMASLSLMFVLVKYIDRAGIHLAESLFWRQALVLPFLLVWIRATTGGFASLKTQRIGAHARRAMMGLTGMACNFGGMIFLPMAEATTINLSVPIFAVIFAAILLGEQTGWQRWGAVIVGFVGVLVVLNPGASFAAGFGGAHGMGTLIALAGAVMTALITIAVRDLGRTEPAATIVFWFSLLSTIPLGIALPFVYTPHSAHEWLLLVGLGFSGAVVQMSLTGALRLAPVAVVIPMDYSALLWSIACGWWFFGTLPADTTWIGAPLIVASGLFIAWREHRRHIDRPKEVAA</sequence>
<evidence type="ECO:0000256" key="5">
    <source>
        <dbReference type="ARBA" id="ARBA00023136"/>
    </source>
</evidence>
<feature type="transmembrane region" description="Helical" evidence="6">
    <location>
        <begin position="90"/>
        <end position="107"/>
    </location>
</feature>
<evidence type="ECO:0000256" key="3">
    <source>
        <dbReference type="ARBA" id="ARBA00022692"/>
    </source>
</evidence>
<accession>A0ABN1MBU1</accession>
<dbReference type="InterPro" id="IPR037185">
    <property type="entry name" value="EmrE-like"/>
</dbReference>
<dbReference type="EMBL" id="BAAAFE010000010">
    <property type="protein sequence ID" value="GAA0866836.1"/>
    <property type="molecule type" value="Genomic_DNA"/>
</dbReference>
<evidence type="ECO:0000259" key="7">
    <source>
        <dbReference type="Pfam" id="PF00892"/>
    </source>
</evidence>
<keyword evidence="5 6" id="KW-0472">Membrane</keyword>
<proteinExistence type="inferred from homology"/>
<feature type="transmembrane region" description="Helical" evidence="6">
    <location>
        <begin position="21"/>
        <end position="42"/>
    </location>
</feature>